<reference evidence="8" key="2">
    <citation type="journal article" date="2022" name="Microb. Genom.">
        <title>A chromosome-scale genome assembly of the tomato pathogen Cladosporium fulvum reveals a compartmentalized genome architecture and the presence of a dispensable chromosome.</title>
        <authorList>
            <person name="Zaccaron A.Z."/>
            <person name="Chen L.H."/>
            <person name="Samaras A."/>
            <person name="Stergiopoulos I."/>
        </authorList>
    </citation>
    <scope>NUCLEOTIDE SEQUENCE</scope>
    <source>
        <strain evidence="8">Race5_Kim</strain>
    </source>
</reference>
<evidence type="ECO:0000256" key="2">
    <source>
        <dbReference type="ARBA" id="ARBA00022630"/>
    </source>
</evidence>
<dbReference type="PANTHER" id="PTHR42973">
    <property type="entry name" value="BINDING OXIDOREDUCTASE, PUTATIVE (AFU_ORTHOLOGUE AFUA_1G17690)-RELATED"/>
    <property type="match status" value="1"/>
</dbReference>
<accession>A0A9Q8UV47</accession>
<dbReference type="Proteomes" id="UP000756132">
    <property type="component" value="Chromosome 11"/>
</dbReference>
<dbReference type="InterPro" id="IPR050416">
    <property type="entry name" value="FAD-linked_Oxidoreductase"/>
</dbReference>
<name>A0A9Q8UV47_PASFU</name>
<sequence>MKLSSLLCIAAVVPSIAAGRYLHSTSGHDNSQLARGSHAPPIAQHPGSGFRHQLDTRCAALCAQLKRQFPAECQHEDEPGYTQGQQLYWSQQQQQCAPTCRFVPTCVEQVATVIKRIRAFNCSFAVKSGGHGSFLGASNIPNGITIDLRKLNTINVLPEQNITQLGTGNRWEDVYSKLDPMDLAVIGGRNGDIGVGGLTLGGGISFFSGYHGWACDNVENYQVVLANGSIVEANPQSNRDLFFALRGGGNNFGIVTRMDLKTFKQGQLWGGSTVYSPDQNASLYDAFYWFNQNARDDPNAALIVSAACVKDVGCLFSNNYNYIQPEVNPPVFDNFTRIENITSTQRVSKLSNFTAELKATQPPGYRQAFWSITLKNDADLMKTIYNEIWHPAVQPLMEIDGFLGTLVFQPITEPIIENFAKNGGNALGIDCSDGPLVILNMDFQWNSTQDDEQILSTQEDIIARSKALAESRGFSHRYIYQNYAYIKQDVFDGYGPESKAKLLEVQEKYDPEQLFSRLQPGYFKLR</sequence>
<dbReference type="InterPro" id="IPR036318">
    <property type="entry name" value="FAD-bd_PCMH-like_sf"/>
</dbReference>
<evidence type="ECO:0000256" key="6">
    <source>
        <dbReference type="SAM" id="SignalP"/>
    </source>
</evidence>
<evidence type="ECO:0000259" key="7">
    <source>
        <dbReference type="PROSITE" id="PS51387"/>
    </source>
</evidence>
<dbReference type="InterPro" id="IPR006094">
    <property type="entry name" value="Oxid_FAD_bind_N"/>
</dbReference>
<dbReference type="EMBL" id="CP090173">
    <property type="protein sequence ID" value="UJO23530.1"/>
    <property type="molecule type" value="Genomic_DNA"/>
</dbReference>
<reference evidence="8" key="1">
    <citation type="submission" date="2021-12" db="EMBL/GenBank/DDBJ databases">
        <authorList>
            <person name="Zaccaron A."/>
            <person name="Stergiopoulos I."/>
        </authorList>
    </citation>
    <scope>NUCLEOTIDE SEQUENCE</scope>
    <source>
        <strain evidence="8">Race5_Kim</strain>
    </source>
</reference>
<keyword evidence="2" id="KW-0285">Flavoprotein</keyword>
<evidence type="ECO:0000256" key="4">
    <source>
        <dbReference type="ARBA" id="ARBA00023002"/>
    </source>
</evidence>
<evidence type="ECO:0000256" key="5">
    <source>
        <dbReference type="SAM" id="MobiDB-lite"/>
    </source>
</evidence>
<dbReference type="OrthoDB" id="2151789at2759"/>
<keyword evidence="3" id="KW-0274">FAD</keyword>
<feature type="chain" id="PRO_5040205001" evidence="6">
    <location>
        <begin position="19"/>
        <end position="526"/>
    </location>
</feature>
<gene>
    <name evidence="8" type="ORF">CLAFUR5_12964</name>
</gene>
<dbReference type="OMA" id="SIYGYAC"/>
<dbReference type="Pfam" id="PF01565">
    <property type="entry name" value="FAD_binding_4"/>
    <property type="match status" value="1"/>
</dbReference>
<feature type="domain" description="FAD-binding PCMH-type" evidence="7">
    <location>
        <begin position="94"/>
        <end position="265"/>
    </location>
</feature>
<dbReference type="SUPFAM" id="SSF56176">
    <property type="entry name" value="FAD-binding/transporter-associated domain-like"/>
    <property type="match status" value="1"/>
</dbReference>
<dbReference type="PANTHER" id="PTHR42973:SF34">
    <property type="entry name" value="FAD BINDING DOMAIN PROTEIN (AFU_ORTHOLOGUE AFUA_3G02770)"/>
    <property type="match status" value="1"/>
</dbReference>
<dbReference type="AlphaFoldDB" id="A0A9Q8UV47"/>
<dbReference type="PROSITE" id="PS51387">
    <property type="entry name" value="FAD_PCMH"/>
    <property type="match status" value="1"/>
</dbReference>
<evidence type="ECO:0000313" key="8">
    <source>
        <dbReference type="EMBL" id="UJO23530.1"/>
    </source>
</evidence>
<organism evidence="8 9">
    <name type="scientific">Passalora fulva</name>
    <name type="common">Tomato leaf mold</name>
    <name type="synonym">Cladosporium fulvum</name>
    <dbReference type="NCBI Taxonomy" id="5499"/>
    <lineage>
        <taxon>Eukaryota</taxon>
        <taxon>Fungi</taxon>
        <taxon>Dikarya</taxon>
        <taxon>Ascomycota</taxon>
        <taxon>Pezizomycotina</taxon>
        <taxon>Dothideomycetes</taxon>
        <taxon>Dothideomycetidae</taxon>
        <taxon>Mycosphaerellales</taxon>
        <taxon>Mycosphaerellaceae</taxon>
        <taxon>Fulvia</taxon>
    </lineage>
</organism>
<evidence type="ECO:0000256" key="1">
    <source>
        <dbReference type="ARBA" id="ARBA00005466"/>
    </source>
</evidence>
<feature type="region of interest" description="Disordered" evidence="5">
    <location>
        <begin position="27"/>
        <end position="48"/>
    </location>
</feature>
<keyword evidence="9" id="KW-1185">Reference proteome</keyword>
<comment type="similarity">
    <text evidence="1">Belongs to the oxygen-dependent FAD-linked oxidoreductase family.</text>
</comment>
<dbReference type="GeneID" id="71992842"/>
<evidence type="ECO:0000313" key="9">
    <source>
        <dbReference type="Proteomes" id="UP000756132"/>
    </source>
</evidence>
<dbReference type="GO" id="GO:0004497">
    <property type="term" value="F:monooxygenase activity"/>
    <property type="evidence" value="ECO:0007669"/>
    <property type="project" value="UniProtKB-KW"/>
</dbReference>
<dbReference type="GO" id="GO:0071949">
    <property type="term" value="F:FAD binding"/>
    <property type="evidence" value="ECO:0007669"/>
    <property type="project" value="InterPro"/>
</dbReference>
<dbReference type="Gene3D" id="3.30.465.10">
    <property type="match status" value="1"/>
</dbReference>
<feature type="signal peptide" evidence="6">
    <location>
        <begin position="1"/>
        <end position="18"/>
    </location>
</feature>
<dbReference type="RefSeq" id="XP_047767896.1">
    <property type="nucleotide sequence ID" value="XM_047912112.1"/>
</dbReference>
<proteinExistence type="inferred from homology"/>
<protein>
    <submittedName>
        <fullName evidence="8">FAD-dependent monooxygenase prx3</fullName>
    </submittedName>
</protein>
<dbReference type="InterPro" id="IPR016166">
    <property type="entry name" value="FAD-bd_PCMH"/>
</dbReference>
<keyword evidence="8" id="KW-0503">Monooxygenase</keyword>
<dbReference type="InterPro" id="IPR016169">
    <property type="entry name" value="FAD-bd_PCMH_sub2"/>
</dbReference>
<dbReference type="KEGG" id="ffu:CLAFUR5_12964"/>
<keyword evidence="6" id="KW-0732">Signal</keyword>
<keyword evidence="4" id="KW-0560">Oxidoreductase</keyword>
<evidence type="ECO:0000256" key="3">
    <source>
        <dbReference type="ARBA" id="ARBA00022827"/>
    </source>
</evidence>